<dbReference type="EMBL" id="JAZHBO010000001">
    <property type="protein sequence ID" value="MEF2154962.1"/>
    <property type="molecule type" value="Genomic_DNA"/>
</dbReference>
<proteinExistence type="predicted"/>
<evidence type="ECO:0000256" key="1">
    <source>
        <dbReference type="SAM" id="MobiDB-lite"/>
    </source>
</evidence>
<feature type="chain" id="PRO_5045884291" evidence="2">
    <location>
        <begin position="25"/>
        <end position="457"/>
    </location>
</feature>
<keyword evidence="2" id="KW-0732">Signal</keyword>
<dbReference type="RefSeq" id="WP_331703105.1">
    <property type="nucleotide sequence ID" value="NZ_JAZHBO010000001.1"/>
</dbReference>
<dbReference type="Gene3D" id="6.10.250.3150">
    <property type="match status" value="1"/>
</dbReference>
<dbReference type="InterPro" id="IPR016047">
    <property type="entry name" value="M23ase_b-sheet_dom"/>
</dbReference>
<feature type="domain" description="M23ase beta-sheet core" evidence="3">
    <location>
        <begin position="359"/>
        <end position="452"/>
    </location>
</feature>
<feature type="signal peptide" evidence="2">
    <location>
        <begin position="1"/>
        <end position="24"/>
    </location>
</feature>
<dbReference type="PANTHER" id="PTHR21666:SF270">
    <property type="entry name" value="MUREIN HYDROLASE ACTIVATOR ENVC"/>
    <property type="match status" value="1"/>
</dbReference>
<dbReference type="SUPFAM" id="SSF51261">
    <property type="entry name" value="Duplicated hybrid motif"/>
    <property type="match status" value="1"/>
</dbReference>
<feature type="compositionally biased region" description="Low complexity" evidence="1">
    <location>
        <begin position="278"/>
        <end position="302"/>
    </location>
</feature>
<name>A0ABU7UWJ8_9GAMM</name>
<evidence type="ECO:0000256" key="2">
    <source>
        <dbReference type="SAM" id="SignalP"/>
    </source>
</evidence>
<comment type="caution">
    <text evidence="4">The sequence shown here is derived from an EMBL/GenBank/DDBJ whole genome shotgun (WGS) entry which is preliminary data.</text>
</comment>
<feature type="region of interest" description="Disordered" evidence="1">
    <location>
        <begin position="260"/>
        <end position="334"/>
    </location>
</feature>
<dbReference type="InterPro" id="IPR011055">
    <property type="entry name" value="Dup_hybrid_motif"/>
</dbReference>
<evidence type="ECO:0000313" key="5">
    <source>
        <dbReference type="Proteomes" id="UP001356170"/>
    </source>
</evidence>
<feature type="compositionally biased region" description="Basic and acidic residues" evidence="1">
    <location>
        <begin position="260"/>
        <end position="277"/>
    </location>
</feature>
<dbReference type="Proteomes" id="UP001356170">
    <property type="component" value="Unassembled WGS sequence"/>
</dbReference>
<gene>
    <name evidence="4" type="ORF">V3390_01735</name>
</gene>
<keyword evidence="5" id="KW-1185">Reference proteome</keyword>
<sequence>MKRIAAVGLIVALLVGGGDAFAQAAKKTPADAKALEKQLAAKRKELKAVAADRRKLDSKRGSAAKDLRTVEERVGASARALATTQQRITVEQSNLQRLNSQKQVLSGDLGAQVTERERLLRAAYRQNRQGPLKALLSQDSVAESQRTLTYHRYLQKDRQQRIRGLNQQLVGLDTVQREINGRQRELTRSQLAQRSQVQQLEKDRADRAKLLQGLNAKYASTASREKALGKDVAGLNKLLGQLRAAAARAEKERRAIAKKRAADAAREQQRLRAEQQRVARANSTADKGAGTTKVAANTNTKASTPTRTESTEPVRAPQRIDTPKPTIASTGPAVGGVGWPATGALLAGFGGTMPDGRRSQGLLIGASRGAPVRAVAAGEVVYAQWMTGYGQLLIIDHGGGRMSLYAYNEALLKNVGDRVGRGDTIATVGASGGQGRPALYFELRSNGSPINPRSMLQ</sequence>
<organism evidence="4 5">
    <name type="scientific">Aquilutibacter rugosus</name>
    <dbReference type="NCBI Taxonomy" id="3115820"/>
    <lineage>
        <taxon>Bacteria</taxon>
        <taxon>Pseudomonadati</taxon>
        <taxon>Pseudomonadota</taxon>
        <taxon>Gammaproteobacteria</taxon>
        <taxon>Lysobacterales</taxon>
        <taxon>Lysobacteraceae</taxon>
        <taxon>Aquilutibacter</taxon>
    </lineage>
</organism>
<accession>A0ABU7UWJ8</accession>
<evidence type="ECO:0000259" key="3">
    <source>
        <dbReference type="Pfam" id="PF01551"/>
    </source>
</evidence>
<dbReference type="Gene3D" id="2.70.70.10">
    <property type="entry name" value="Glucose Permease (Domain IIA)"/>
    <property type="match status" value="1"/>
</dbReference>
<dbReference type="CDD" id="cd12797">
    <property type="entry name" value="M23_peptidase"/>
    <property type="match status" value="1"/>
</dbReference>
<dbReference type="Pfam" id="PF01551">
    <property type="entry name" value="Peptidase_M23"/>
    <property type="match status" value="1"/>
</dbReference>
<reference evidence="4 5" key="1">
    <citation type="submission" date="2024-01" db="EMBL/GenBank/DDBJ databases">
        <title>Novel species of the genus Luteimonas isolated from rivers.</title>
        <authorList>
            <person name="Lu H."/>
        </authorList>
    </citation>
    <scope>NUCLEOTIDE SEQUENCE [LARGE SCALE GENOMIC DNA]</scope>
    <source>
        <strain evidence="4 5">FXH3W</strain>
    </source>
</reference>
<dbReference type="InterPro" id="IPR050570">
    <property type="entry name" value="Cell_wall_metabolism_enzyme"/>
</dbReference>
<evidence type="ECO:0000313" key="4">
    <source>
        <dbReference type="EMBL" id="MEF2154962.1"/>
    </source>
</evidence>
<protein>
    <submittedName>
        <fullName evidence="4">Peptidoglycan DD-metalloendopeptidase family protein</fullName>
    </submittedName>
</protein>
<dbReference type="PANTHER" id="PTHR21666">
    <property type="entry name" value="PEPTIDASE-RELATED"/>
    <property type="match status" value="1"/>
</dbReference>